<name>A0A975DHJ4_9GAMM</name>
<keyword evidence="5" id="KW-1185">Reference proteome</keyword>
<protein>
    <submittedName>
        <fullName evidence="4">YHYH protein</fullName>
    </submittedName>
</protein>
<dbReference type="RefSeq" id="WP_208842883.1">
    <property type="nucleotide sequence ID" value="NZ_CP072133.1"/>
</dbReference>
<proteinExistence type="predicted"/>
<accession>A0A975DHJ4</accession>
<dbReference type="AlphaFoldDB" id="A0A975DHJ4"/>
<evidence type="ECO:0000313" key="5">
    <source>
        <dbReference type="Proteomes" id="UP000664904"/>
    </source>
</evidence>
<dbReference type="Gene3D" id="2.60.40.10">
    <property type="entry name" value="Immunoglobulins"/>
    <property type="match status" value="1"/>
</dbReference>
<feature type="domain" description="YHYH" evidence="3">
    <location>
        <begin position="218"/>
        <end position="433"/>
    </location>
</feature>
<dbReference type="InterPro" id="IPR013783">
    <property type="entry name" value="Ig-like_fold"/>
</dbReference>
<feature type="chain" id="PRO_5037285168" evidence="2">
    <location>
        <begin position="21"/>
        <end position="468"/>
    </location>
</feature>
<sequence length="468" mass="50006">MKTHFQLQLLVMAISSILLNGCGGTSSSTSNDVATPVVTEPSTPSTPTTPVANAGMDIQVNVGETATLTASSNAQTGDSVSYLWTLENKPDTSNAAIQQATAQQATLAVDSPGAYEIGLQVTVNGTQSEKDFVIITASSDSMDITNRIFENRSNDCRNYIGQFYASATDIKRNAAFVGDVEIIENTTYCVFNSNAIPNHDFNDQSAAFATNVSEQSMTFKVAVQPSMAASSTALSLGTTEAILLNGVTVDLLAAACYGVGNEPLGEEKIGCGPNQNANPWRYDPMSSLNQFGTDEHHAHVQPSGEYHYHGNPMALFNQDCNGKESGVIGFAADGFPLFGSCIIDPQSGDIRKVVSSYALKDNGGIRQSVSGYQTPVAGQGSIASNRYDGQFRGDWAYQAGLGDLDECNGMTRNGVYGYYVTDQYPWVLNCFKGTIDTSFSATPQLARRSHSHEEANVHTHENGETHSH</sequence>
<feature type="region of interest" description="Disordered" evidence="1">
    <location>
        <begin position="25"/>
        <end position="50"/>
    </location>
</feature>
<organism evidence="4 5">
    <name type="scientific">Pseudoalteromonas xiamenensis</name>
    <dbReference type="NCBI Taxonomy" id="882626"/>
    <lineage>
        <taxon>Bacteria</taxon>
        <taxon>Pseudomonadati</taxon>
        <taxon>Pseudomonadota</taxon>
        <taxon>Gammaproteobacteria</taxon>
        <taxon>Alteromonadales</taxon>
        <taxon>Pseudoalteromonadaceae</taxon>
        <taxon>Pseudoalteromonas</taxon>
    </lineage>
</organism>
<evidence type="ECO:0000256" key="2">
    <source>
        <dbReference type="SAM" id="SignalP"/>
    </source>
</evidence>
<dbReference type="KEGG" id="pxi:J5O05_15840"/>
<dbReference type="EMBL" id="CP072133">
    <property type="protein sequence ID" value="QTH71242.1"/>
    <property type="molecule type" value="Genomic_DNA"/>
</dbReference>
<evidence type="ECO:0000256" key="1">
    <source>
        <dbReference type="SAM" id="MobiDB-lite"/>
    </source>
</evidence>
<feature type="region of interest" description="Disordered" evidence="1">
    <location>
        <begin position="449"/>
        <end position="468"/>
    </location>
</feature>
<feature type="compositionally biased region" description="Basic and acidic residues" evidence="1">
    <location>
        <begin position="451"/>
        <end position="468"/>
    </location>
</feature>
<reference evidence="4" key="1">
    <citation type="submission" date="2021-03" db="EMBL/GenBank/DDBJ databases">
        <title>Complete Genome of Pseudoalteromonas xiamenensis STKMTI.2, a new potential marine bacterium producing anti-Vibrio compounds.</title>
        <authorList>
            <person name="Handayani D.P."/>
            <person name="Isnansetyo A."/>
            <person name="Istiqomah I."/>
            <person name="Jumina J."/>
        </authorList>
    </citation>
    <scope>NUCLEOTIDE SEQUENCE</scope>
    <source>
        <strain evidence="4">STKMTI.2</strain>
    </source>
</reference>
<dbReference type="InterPro" id="IPR025924">
    <property type="entry name" value="YHYH_dom"/>
</dbReference>
<gene>
    <name evidence="4" type="ORF">J5O05_15840</name>
</gene>
<evidence type="ECO:0000313" key="4">
    <source>
        <dbReference type="EMBL" id="QTH71242.1"/>
    </source>
</evidence>
<evidence type="ECO:0000259" key="3">
    <source>
        <dbReference type="Pfam" id="PF14240"/>
    </source>
</evidence>
<dbReference type="InterPro" id="IPR035986">
    <property type="entry name" value="PKD_dom_sf"/>
</dbReference>
<dbReference type="Pfam" id="PF22352">
    <property type="entry name" value="K319L-like_PKD"/>
    <property type="match status" value="1"/>
</dbReference>
<dbReference type="Pfam" id="PF14240">
    <property type="entry name" value="YHYH"/>
    <property type="match status" value="1"/>
</dbReference>
<dbReference type="SUPFAM" id="SSF49299">
    <property type="entry name" value="PKD domain"/>
    <property type="match status" value="1"/>
</dbReference>
<dbReference type="Proteomes" id="UP000664904">
    <property type="component" value="Chromosome"/>
</dbReference>
<keyword evidence="2" id="KW-0732">Signal</keyword>
<feature type="signal peptide" evidence="2">
    <location>
        <begin position="1"/>
        <end position="20"/>
    </location>
</feature>